<evidence type="ECO:0000256" key="4">
    <source>
        <dbReference type="ARBA" id="ARBA00022989"/>
    </source>
</evidence>
<dbReference type="Pfam" id="PF04069">
    <property type="entry name" value="OpuAC"/>
    <property type="match status" value="1"/>
</dbReference>
<feature type="domain" description="ABC transmembrane type-1" evidence="9">
    <location>
        <begin position="16"/>
        <end position="216"/>
    </location>
</feature>
<dbReference type="Proteomes" id="UP000032515">
    <property type="component" value="Unassembled WGS sequence"/>
</dbReference>
<feature type="transmembrane region" description="Helical" evidence="8">
    <location>
        <begin position="226"/>
        <end position="245"/>
    </location>
</feature>
<dbReference type="PROSITE" id="PS50928">
    <property type="entry name" value="ABC_TM1"/>
    <property type="match status" value="1"/>
</dbReference>
<dbReference type="Gene3D" id="3.40.190.10">
    <property type="entry name" value="Periplasmic binding protein-like II"/>
    <property type="match status" value="1"/>
</dbReference>
<sequence>MDDTLTNALRVLPDYLGHHVLLSAASLGLGFAISFPLALGASRNARLRWFALTFVSLVQTVPGLALMALFYPLLLALAALSETLFGRGFSAFGFLPALIALTLYSMLPITRNIVTGIAQLDPALVEAARGVGMTSSQRLIRVELPLIAPVMMAGIRTAAVWVIGTATLATPVGQTSLGNYIFSGLQTENWVRVLFGCGVSAALALTVDQLLGLIESGVATRRRWRIVAGATGLLLGIGLAGAATMSTAKPDYTIGAKSFSEQYILASLIGQRLEARGSTVMQHSGLGSAVIFRALSENDIDVYVDYTGTIWTNVMGRKDQPPREVMLQEITKWLKREYGVTVVGSLGFENAYAMAMRRDRAKSMGITSIADLARYAPQLSLGIDFEFLARPEWRALRDGYGLKFASSREFQSTFMYRAVVTGEVDVISAFSSDGRIEADKLLVLDDPKAKIPPYDAIVMIAPGRANDDELTAALKPLIGNISVEMMRKANFMVDRPNAALTPHAAAHWLDRQVRQHETGAAAAAK</sequence>
<gene>
    <name evidence="10" type="ORF">OO17_03880</name>
</gene>
<dbReference type="Gene3D" id="1.10.3720.10">
    <property type="entry name" value="MetI-like"/>
    <property type="match status" value="1"/>
</dbReference>
<evidence type="ECO:0000256" key="1">
    <source>
        <dbReference type="ARBA" id="ARBA00004651"/>
    </source>
</evidence>
<evidence type="ECO:0000313" key="11">
    <source>
        <dbReference type="Proteomes" id="UP000032515"/>
    </source>
</evidence>
<evidence type="ECO:0000256" key="3">
    <source>
        <dbReference type="ARBA" id="ARBA00022692"/>
    </source>
</evidence>
<dbReference type="PATRIC" id="fig|1076.23.peg.6326"/>
<keyword evidence="2 8" id="KW-0813">Transport</keyword>
<dbReference type="SUPFAM" id="SSF53850">
    <property type="entry name" value="Periplasmic binding protein-like II"/>
    <property type="match status" value="1"/>
</dbReference>
<evidence type="ECO:0000256" key="8">
    <source>
        <dbReference type="RuleBase" id="RU363032"/>
    </source>
</evidence>
<evidence type="ECO:0000256" key="5">
    <source>
        <dbReference type="ARBA" id="ARBA00023136"/>
    </source>
</evidence>
<dbReference type="PANTHER" id="PTHR30177">
    <property type="entry name" value="GLYCINE BETAINE/L-PROLINE TRANSPORT SYSTEM PERMEASE PROTEIN PROW"/>
    <property type="match status" value="1"/>
</dbReference>
<comment type="similarity">
    <text evidence="6">In the C-terminal section; belongs to the OsmX family.</text>
</comment>
<name>A0A0D7F344_RHOPL</name>
<dbReference type="InterPro" id="IPR035906">
    <property type="entry name" value="MetI-like_sf"/>
</dbReference>
<dbReference type="GO" id="GO:0043190">
    <property type="term" value="C:ATP-binding cassette (ABC) transporter complex"/>
    <property type="evidence" value="ECO:0007669"/>
    <property type="project" value="InterPro"/>
</dbReference>
<dbReference type="InterPro" id="IPR007210">
    <property type="entry name" value="ABC_Gly_betaine_transp_sub-bd"/>
</dbReference>
<comment type="similarity">
    <text evidence="8">Belongs to the binding-protein-dependent transport system permease family.</text>
</comment>
<dbReference type="AlphaFoldDB" id="A0A0D7F344"/>
<comment type="similarity">
    <text evidence="7">In the N-terminal section; belongs to the binding-protein-dependent transport system permease family.</text>
</comment>
<comment type="caution">
    <text evidence="10">The sequence shown here is derived from an EMBL/GenBank/DDBJ whole genome shotgun (WGS) entry which is preliminary data.</text>
</comment>
<keyword evidence="4 8" id="KW-1133">Transmembrane helix</keyword>
<dbReference type="GO" id="GO:0031460">
    <property type="term" value="P:glycine betaine transport"/>
    <property type="evidence" value="ECO:0007669"/>
    <property type="project" value="TreeGrafter"/>
</dbReference>
<evidence type="ECO:0000259" key="9">
    <source>
        <dbReference type="PROSITE" id="PS50928"/>
    </source>
</evidence>
<feature type="transmembrane region" description="Helical" evidence="8">
    <location>
        <begin position="84"/>
        <end position="104"/>
    </location>
</feature>
<evidence type="ECO:0000256" key="7">
    <source>
        <dbReference type="ARBA" id="ARBA00035652"/>
    </source>
</evidence>
<feature type="transmembrane region" description="Helical" evidence="8">
    <location>
        <begin position="20"/>
        <end position="39"/>
    </location>
</feature>
<organism evidence="10 11">
    <name type="scientific">Rhodopseudomonas palustris</name>
    <dbReference type="NCBI Taxonomy" id="1076"/>
    <lineage>
        <taxon>Bacteria</taxon>
        <taxon>Pseudomonadati</taxon>
        <taxon>Pseudomonadota</taxon>
        <taxon>Alphaproteobacteria</taxon>
        <taxon>Hyphomicrobiales</taxon>
        <taxon>Nitrobacteraceae</taxon>
        <taxon>Rhodopseudomonas</taxon>
    </lineage>
</organism>
<evidence type="ECO:0000313" key="10">
    <source>
        <dbReference type="EMBL" id="KIZ47518.1"/>
    </source>
</evidence>
<protein>
    <submittedName>
        <fullName evidence="10">ABC transporter permease</fullName>
    </submittedName>
</protein>
<dbReference type="EMBL" id="JXXE01000071">
    <property type="protein sequence ID" value="KIZ47518.1"/>
    <property type="molecule type" value="Genomic_DNA"/>
</dbReference>
<keyword evidence="5 8" id="KW-0472">Membrane</keyword>
<dbReference type="InterPro" id="IPR051204">
    <property type="entry name" value="ABC_transp_perm/SBD"/>
</dbReference>
<keyword evidence="3 8" id="KW-0812">Transmembrane</keyword>
<comment type="subcellular location">
    <subcellularLocation>
        <location evidence="1 8">Cell membrane</location>
        <topology evidence="1 8">Multi-pass membrane protein</topology>
    </subcellularLocation>
</comment>
<reference evidence="10 11" key="1">
    <citation type="submission" date="2014-11" db="EMBL/GenBank/DDBJ databases">
        <title>Genomics and ecophysiology of heterotrophic nitrogen fixing bacteria isolated from estuarine surface water.</title>
        <authorList>
            <person name="Bentzon-Tilia M."/>
            <person name="Severin I."/>
            <person name="Hansen L.H."/>
            <person name="Riemann L."/>
        </authorList>
    </citation>
    <scope>NUCLEOTIDE SEQUENCE [LARGE SCALE GENOMIC DNA]</scope>
    <source>
        <strain evidence="10 11">BAL398</strain>
    </source>
</reference>
<proteinExistence type="inferred from homology"/>
<dbReference type="Pfam" id="PF00528">
    <property type="entry name" value="BPD_transp_1"/>
    <property type="match status" value="1"/>
</dbReference>
<evidence type="ECO:0000256" key="2">
    <source>
        <dbReference type="ARBA" id="ARBA00022448"/>
    </source>
</evidence>
<dbReference type="InterPro" id="IPR000515">
    <property type="entry name" value="MetI-like"/>
</dbReference>
<dbReference type="OrthoDB" id="9801163at2"/>
<feature type="transmembrane region" description="Helical" evidence="8">
    <location>
        <begin position="51"/>
        <end position="78"/>
    </location>
</feature>
<dbReference type="GO" id="GO:0022857">
    <property type="term" value="F:transmembrane transporter activity"/>
    <property type="evidence" value="ECO:0007669"/>
    <property type="project" value="InterPro"/>
</dbReference>
<dbReference type="RefSeq" id="WP_044405900.1">
    <property type="nucleotide sequence ID" value="NZ_JXXE01000071.1"/>
</dbReference>
<feature type="transmembrane region" description="Helical" evidence="8">
    <location>
        <begin position="190"/>
        <end position="214"/>
    </location>
</feature>
<dbReference type="SUPFAM" id="SSF161098">
    <property type="entry name" value="MetI-like"/>
    <property type="match status" value="1"/>
</dbReference>
<dbReference type="PANTHER" id="PTHR30177:SF4">
    <property type="entry name" value="OSMOPROTECTANT IMPORT PERMEASE PROTEIN OSMW"/>
    <property type="match status" value="1"/>
</dbReference>
<dbReference type="Gene3D" id="3.40.190.120">
    <property type="entry name" value="Osmoprotection protein (prox), domain 2"/>
    <property type="match status" value="1"/>
</dbReference>
<evidence type="ECO:0000256" key="6">
    <source>
        <dbReference type="ARBA" id="ARBA00035642"/>
    </source>
</evidence>
<dbReference type="CDD" id="cd06261">
    <property type="entry name" value="TM_PBP2"/>
    <property type="match status" value="1"/>
</dbReference>
<accession>A0A0D7F344</accession>